<gene>
    <name evidence="1" type="ORF">TeGR_g10360</name>
</gene>
<organism evidence="1 2">
    <name type="scientific">Tetraparma gracilis</name>
    <dbReference type="NCBI Taxonomy" id="2962635"/>
    <lineage>
        <taxon>Eukaryota</taxon>
        <taxon>Sar</taxon>
        <taxon>Stramenopiles</taxon>
        <taxon>Ochrophyta</taxon>
        <taxon>Bolidophyceae</taxon>
        <taxon>Parmales</taxon>
        <taxon>Triparmaceae</taxon>
        <taxon>Tetraparma</taxon>
    </lineage>
</organism>
<keyword evidence="2" id="KW-1185">Reference proteome</keyword>
<evidence type="ECO:0000313" key="2">
    <source>
        <dbReference type="Proteomes" id="UP001165060"/>
    </source>
</evidence>
<dbReference type="Proteomes" id="UP001165060">
    <property type="component" value="Unassembled WGS sequence"/>
</dbReference>
<accession>A0ABQ6NAT6</accession>
<name>A0ABQ6NAT6_9STRA</name>
<comment type="caution">
    <text evidence="1">The sequence shown here is derived from an EMBL/GenBank/DDBJ whole genome shotgun (WGS) entry which is preliminary data.</text>
</comment>
<dbReference type="EMBL" id="BRYB01006203">
    <property type="protein sequence ID" value="GMI51850.1"/>
    <property type="molecule type" value="Genomic_DNA"/>
</dbReference>
<proteinExistence type="predicted"/>
<protein>
    <submittedName>
        <fullName evidence="1">Uncharacterized protein</fullName>
    </submittedName>
</protein>
<evidence type="ECO:0000313" key="1">
    <source>
        <dbReference type="EMBL" id="GMI51850.1"/>
    </source>
</evidence>
<sequence length="24" mass="3041">DEMRRLFEENKKEYGWGDRELKIV</sequence>
<reference evidence="1 2" key="1">
    <citation type="journal article" date="2023" name="Commun. Biol.">
        <title>Genome analysis of Parmales, the sister group of diatoms, reveals the evolutionary specialization of diatoms from phago-mixotrophs to photoautotrophs.</title>
        <authorList>
            <person name="Ban H."/>
            <person name="Sato S."/>
            <person name="Yoshikawa S."/>
            <person name="Yamada K."/>
            <person name="Nakamura Y."/>
            <person name="Ichinomiya M."/>
            <person name="Sato N."/>
            <person name="Blanc-Mathieu R."/>
            <person name="Endo H."/>
            <person name="Kuwata A."/>
            <person name="Ogata H."/>
        </authorList>
    </citation>
    <scope>NUCLEOTIDE SEQUENCE [LARGE SCALE GENOMIC DNA]</scope>
</reference>
<feature type="non-terminal residue" evidence="1">
    <location>
        <position position="1"/>
    </location>
</feature>